<dbReference type="Proteomes" id="UP000093044">
    <property type="component" value="Chromosome"/>
</dbReference>
<keyword evidence="3" id="KW-1185">Reference proteome</keyword>
<evidence type="ECO:0000313" key="2">
    <source>
        <dbReference type="EMBL" id="ANZ45102.1"/>
    </source>
</evidence>
<dbReference type="EMBL" id="CP016757">
    <property type="protein sequence ID" value="ANZ45102.1"/>
    <property type="molecule type" value="Genomic_DNA"/>
</dbReference>
<dbReference type="Pfam" id="PF03050">
    <property type="entry name" value="DDE_Tnp_IS66"/>
    <property type="match status" value="1"/>
</dbReference>
<dbReference type="STRING" id="1197717.BED41_08465"/>
<dbReference type="OrthoDB" id="4956084at2"/>
<evidence type="ECO:0000313" key="3">
    <source>
        <dbReference type="Proteomes" id="UP000093044"/>
    </source>
</evidence>
<name>A0A1B2I559_9BACT</name>
<feature type="domain" description="Transposase IS66 central" evidence="1">
    <location>
        <begin position="49"/>
        <end position="126"/>
    </location>
</feature>
<organism evidence="2 3">
    <name type="scientific">Cloacibacillus porcorum</name>
    <dbReference type="NCBI Taxonomy" id="1197717"/>
    <lineage>
        <taxon>Bacteria</taxon>
        <taxon>Thermotogati</taxon>
        <taxon>Synergistota</taxon>
        <taxon>Synergistia</taxon>
        <taxon>Synergistales</taxon>
        <taxon>Synergistaceae</taxon>
        <taxon>Cloacibacillus</taxon>
    </lineage>
</organism>
<gene>
    <name evidence="2" type="ORF">BED41_08465</name>
</gene>
<reference evidence="2" key="1">
    <citation type="submission" date="2016-08" db="EMBL/GenBank/DDBJ databases">
        <title>Complete genome of Cloacibacillus porcorum.</title>
        <authorList>
            <person name="Looft T."/>
            <person name="Bayles D.O."/>
            <person name="Alt D.P."/>
        </authorList>
    </citation>
    <scope>NUCLEOTIDE SEQUENCE [LARGE SCALE GENOMIC DNA]</scope>
    <source>
        <strain evidence="2">CL-84</strain>
    </source>
</reference>
<dbReference type="AlphaFoldDB" id="A0A1B2I559"/>
<dbReference type="InterPro" id="IPR004291">
    <property type="entry name" value="Transposase_IS66_central"/>
</dbReference>
<accession>A0A1B2I559</accession>
<dbReference type="KEGG" id="cpor:BED41_08465"/>
<proteinExistence type="predicted"/>
<evidence type="ECO:0000259" key="1">
    <source>
        <dbReference type="Pfam" id="PF03050"/>
    </source>
</evidence>
<protein>
    <recommendedName>
        <fullName evidence="1">Transposase IS66 central domain-containing protein</fullName>
    </recommendedName>
</protein>
<sequence length="129" mass="14669">MRKGVDGLAAIVNLSLACDFSGESMFIFCNKSASEAICTQTAMRIWQTRCRIRRCGCRAHVRRKIHEGIQAVLQEQPACASQKGLEYCDRLFALERDYTKLTPEERRVKRLEQSKAITDALFAWALNTP</sequence>
<dbReference type="PROSITE" id="PS51257">
    <property type="entry name" value="PROKAR_LIPOPROTEIN"/>
    <property type="match status" value="1"/>
</dbReference>